<evidence type="ECO:0000313" key="2">
    <source>
        <dbReference type="EnsemblMetazoa" id="G18606.1:cds"/>
    </source>
</evidence>
<reference evidence="2" key="1">
    <citation type="submission" date="2022-08" db="UniProtKB">
        <authorList>
            <consortium name="EnsemblMetazoa"/>
        </authorList>
    </citation>
    <scope>IDENTIFICATION</scope>
    <source>
        <strain evidence="2">05x7-T-G4-1.051#20</strain>
    </source>
</reference>
<dbReference type="InterPro" id="IPR029071">
    <property type="entry name" value="Ubiquitin-like_domsf"/>
</dbReference>
<feature type="domain" description="Ubiquitin-like" evidence="1">
    <location>
        <begin position="62"/>
        <end position="144"/>
    </location>
</feature>
<dbReference type="Gene3D" id="3.10.20.90">
    <property type="entry name" value="Phosphatidylinositol 3-kinase Catalytic Subunit, Chain A, domain 1"/>
    <property type="match status" value="1"/>
</dbReference>
<evidence type="ECO:0000313" key="3">
    <source>
        <dbReference type="Proteomes" id="UP000005408"/>
    </source>
</evidence>
<dbReference type="PROSITE" id="PS50053">
    <property type="entry name" value="UBIQUITIN_2"/>
    <property type="match status" value="1"/>
</dbReference>
<keyword evidence="3" id="KW-1185">Reference proteome</keyword>
<accession>A0A8W8JD09</accession>
<dbReference type="SUPFAM" id="SSF54236">
    <property type="entry name" value="Ubiquitin-like"/>
    <property type="match status" value="1"/>
</dbReference>
<protein>
    <recommendedName>
        <fullName evidence="1">Ubiquitin-like domain-containing protein</fullName>
    </recommendedName>
</protein>
<dbReference type="InterPro" id="IPR000626">
    <property type="entry name" value="Ubiquitin-like_dom"/>
</dbReference>
<organism evidence="2 3">
    <name type="scientific">Magallana gigas</name>
    <name type="common">Pacific oyster</name>
    <name type="synonym">Crassostrea gigas</name>
    <dbReference type="NCBI Taxonomy" id="29159"/>
    <lineage>
        <taxon>Eukaryota</taxon>
        <taxon>Metazoa</taxon>
        <taxon>Spiralia</taxon>
        <taxon>Lophotrochozoa</taxon>
        <taxon>Mollusca</taxon>
        <taxon>Bivalvia</taxon>
        <taxon>Autobranchia</taxon>
        <taxon>Pteriomorphia</taxon>
        <taxon>Ostreida</taxon>
        <taxon>Ostreoidea</taxon>
        <taxon>Ostreidae</taxon>
        <taxon>Magallana</taxon>
    </lineage>
</organism>
<dbReference type="AlphaFoldDB" id="A0A8W8JD09"/>
<proteinExistence type="predicted"/>
<name>A0A8W8JD09_MAGGI</name>
<sequence length="151" mass="17501">MLLESGQMNINRGMYFIKRCLSCYSGPLNQSGGPFLLVLDCVFSNPKTVLLHQKKFDRMSEITIFVKMSARDRCRTLTLNKTDKLMRIFQKLGQTEDIDLEHIRITFSGKEYRYDHLDVKEKTLEEVGLKDRSYVFLVSRLPGGIDITVEN</sequence>
<dbReference type="Proteomes" id="UP000005408">
    <property type="component" value="Unassembled WGS sequence"/>
</dbReference>
<evidence type="ECO:0000259" key="1">
    <source>
        <dbReference type="PROSITE" id="PS50053"/>
    </source>
</evidence>
<dbReference type="EnsemblMetazoa" id="G18606.1">
    <property type="protein sequence ID" value="G18606.1:cds"/>
    <property type="gene ID" value="G18606"/>
</dbReference>